<keyword evidence="4" id="KW-1185">Reference proteome</keyword>
<dbReference type="OrthoDB" id="10365008at2759"/>
<accession>A0A0K3CPP8</accession>
<name>A0A0K3CPP8_RHOTO</name>
<sequence length="499" mass="53390">MLYVAALIPVFAAANFVQAAPATDRLVRTYAPASSSSVAANSTQWYLAPTPTSSTTSAPATTTAPVACASYMGSDPLKGVAWAITYCHDHPECCPGGTTYTPTSTTPARITVAPTPNPSTVATVPVKIAFSTTEKAGAADGEWPYQELAHSPCPVAPVGTSKDDIEAAAWISRDVLVARQITIQKACDTWITVGDLNGKTGTFKVTGVCSGPLCTGDMVALPKYTAQQVFGTFEEDAEAKYALQGPTRSFKQVVAVAQALSCCARRPVPSFRQVSSRCFSFERILAASNGLSSFVMTGRTCFATLVAALFCLILKPTPASASPLPDPAPGNPPPPQRMPWLSYAQYMSSLSAASASDERDGPSPFRKPQVCRRLVDRHHHRRVLLDPLVPCSASRYLRIVDNVALVLGAGPNQNLKNLMSHNLTLKDVCYRNMTIRNPANGKSYVVTVQGVAVTMYGMNGTFVAVPTNEYELDNPPPRWKTIGLDYKSPVEFEIEGIDV</sequence>
<dbReference type="Proteomes" id="UP000199069">
    <property type="component" value="Unassembled WGS sequence"/>
</dbReference>
<dbReference type="Proteomes" id="UP000239560">
    <property type="component" value="Unassembled WGS sequence"/>
</dbReference>
<evidence type="ECO:0000313" key="3">
    <source>
        <dbReference type="EMBL" id="PRQ70690.1"/>
    </source>
</evidence>
<dbReference type="EMBL" id="LCTV02000014">
    <property type="protein sequence ID" value="PRQ70690.1"/>
    <property type="molecule type" value="Genomic_DNA"/>
</dbReference>
<keyword evidence="1" id="KW-0732">Signal</keyword>
<evidence type="ECO:0000313" key="2">
    <source>
        <dbReference type="EMBL" id="CTR10672.1"/>
    </source>
</evidence>
<reference evidence="3 5" key="2">
    <citation type="journal article" date="2018" name="Elife">
        <title>Functional genomics of lipid metabolism in the oleaginous yeast Rhodosporidium toruloides.</title>
        <authorList>
            <person name="Coradetti S.T."/>
            <person name="Pinel D."/>
            <person name="Geiselman G."/>
            <person name="Ito M."/>
            <person name="Mondo S."/>
            <person name="Reilly M.C."/>
            <person name="Cheng Y.F."/>
            <person name="Bauer S."/>
            <person name="Grigoriev I."/>
            <person name="Gladden J.M."/>
            <person name="Simmons B.A."/>
            <person name="Brem R."/>
            <person name="Arkin A.P."/>
            <person name="Skerker J.M."/>
        </authorList>
    </citation>
    <scope>NUCLEOTIDE SEQUENCE [LARGE SCALE GENOMIC DNA]</scope>
    <source>
        <strain evidence="3 5">NBRC 0880</strain>
    </source>
</reference>
<feature type="chain" id="PRO_5036294114" evidence="1">
    <location>
        <begin position="20"/>
        <end position="499"/>
    </location>
</feature>
<evidence type="ECO:0000256" key="1">
    <source>
        <dbReference type="SAM" id="SignalP"/>
    </source>
</evidence>
<proteinExistence type="predicted"/>
<dbReference type="EMBL" id="CWKI01000014">
    <property type="protein sequence ID" value="CTR10672.1"/>
    <property type="molecule type" value="Genomic_DNA"/>
</dbReference>
<evidence type="ECO:0000313" key="4">
    <source>
        <dbReference type="Proteomes" id="UP000199069"/>
    </source>
</evidence>
<protein>
    <submittedName>
        <fullName evidence="2 3">Proteophosphoglycan ppg4</fullName>
    </submittedName>
</protein>
<organism evidence="2 4">
    <name type="scientific">Rhodotorula toruloides</name>
    <name type="common">Yeast</name>
    <name type="synonym">Rhodosporidium toruloides</name>
    <dbReference type="NCBI Taxonomy" id="5286"/>
    <lineage>
        <taxon>Eukaryota</taxon>
        <taxon>Fungi</taxon>
        <taxon>Dikarya</taxon>
        <taxon>Basidiomycota</taxon>
        <taxon>Pucciniomycotina</taxon>
        <taxon>Microbotryomycetes</taxon>
        <taxon>Sporidiobolales</taxon>
        <taxon>Sporidiobolaceae</taxon>
        <taxon>Rhodotorula</taxon>
    </lineage>
</organism>
<evidence type="ECO:0000313" key="5">
    <source>
        <dbReference type="Proteomes" id="UP000239560"/>
    </source>
</evidence>
<feature type="signal peptide" evidence="1">
    <location>
        <begin position="1"/>
        <end position="19"/>
    </location>
</feature>
<dbReference type="AlphaFoldDB" id="A0A0K3CPP8"/>
<gene>
    <name evidence="2" type="primary">FGENESH: predicted gene_14.83</name>
    <name evidence="3" type="ORF">AAT19DRAFT_10847</name>
    <name evidence="2" type="ORF">BN2166_0065330</name>
</gene>
<reference evidence="2 4" key="1">
    <citation type="submission" date="2015-07" db="EMBL/GenBank/DDBJ databases">
        <authorList>
            <person name="Cajimat M.N.B."/>
            <person name="Milazzo M.L."/>
            <person name="Fulhorst C.F."/>
        </authorList>
    </citation>
    <scope>NUCLEOTIDE SEQUENCE [LARGE SCALE GENOMIC DNA]</scope>
    <source>
        <strain evidence="2">Single colony</strain>
    </source>
</reference>